<proteinExistence type="predicted"/>
<evidence type="ECO:0000256" key="2">
    <source>
        <dbReference type="ARBA" id="ARBA00004651"/>
    </source>
</evidence>
<name>A0AAX1EXZ8_9PROT</name>
<comment type="subcellular location">
    <subcellularLocation>
        <location evidence="2">Cell membrane</location>
        <topology evidence="2">Multi-pass membrane protein</topology>
    </subcellularLocation>
</comment>
<dbReference type="EMBL" id="CP040953">
    <property type="protein sequence ID" value="QDC40586.1"/>
    <property type="molecule type" value="Genomic_DNA"/>
</dbReference>
<dbReference type="PANTHER" id="PTHR43065">
    <property type="entry name" value="SENSOR HISTIDINE KINASE"/>
    <property type="match status" value="1"/>
</dbReference>
<dbReference type="PROSITE" id="PS50109">
    <property type="entry name" value="HIS_KIN"/>
    <property type="match status" value="1"/>
</dbReference>
<feature type="transmembrane region" description="Helical" evidence="14">
    <location>
        <begin position="74"/>
        <end position="94"/>
    </location>
</feature>
<evidence type="ECO:0000313" key="18">
    <source>
        <dbReference type="Proteomes" id="UP000314901"/>
    </source>
</evidence>
<organism evidence="17 18">
    <name type="scientific">Candidatus Methylopumilus universalis</name>
    <dbReference type="NCBI Taxonomy" id="2588536"/>
    <lineage>
        <taxon>Bacteria</taxon>
        <taxon>Pseudomonadati</taxon>
        <taxon>Pseudomonadota</taxon>
        <taxon>Betaproteobacteria</taxon>
        <taxon>Nitrosomonadales</taxon>
        <taxon>Methylophilaceae</taxon>
        <taxon>Candidatus Methylopumilus</taxon>
    </lineage>
</organism>
<keyword evidence="12" id="KW-0902">Two-component regulatory system</keyword>
<dbReference type="Pfam" id="PF02518">
    <property type="entry name" value="HATPase_c"/>
    <property type="match status" value="1"/>
</dbReference>
<dbReference type="Pfam" id="PF00672">
    <property type="entry name" value="HAMP"/>
    <property type="match status" value="1"/>
</dbReference>
<keyword evidence="6" id="KW-0808">Transferase</keyword>
<dbReference type="AlphaFoldDB" id="A0AAX1EXZ8"/>
<dbReference type="Proteomes" id="UP000314901">
    <property type="component" value="Chromosome"/>
</dbReference>
<dbReference type="SUPFAM" id="SSF47384">
    <property type="entry name" value="Homodimeric domain of signal transducing histidine kinase"/>
    <property type="match status" value="1"/>
</dbReference>
<keyword evidence="11 14" id="KW-1133">Transmembrane helix</keyword>
<evidence type="ECO:0000256" key="12">
    <source>
        <dbReference type="ARBA" id="ARBA00023012"/>
    </source>
</evidence>
<protein>
    <recommendedName>
        <fullName evidence="3">histidine kinase</fullName>
        <ecNumber evidence="3">2.7.13.3</ecNumber>
    </recommendedName>
</protein>
<dbReference type="GeneID" id="66284347"/>
<evidence type="ECO:0000256" key="5">
    <source>
        <dbReference type="ARBA" id="ARBA00022553"/>
    </source>
</evidence>
<evidence type="ECO:0000256" key="3">
    <source>
        <dbReference type="ARBA" id="ARBA00012438"/>
    </source>
</evidence>
<evidence type="ECO:0000256" key="14">
    <source>
        <dbReference type="SAM" id="Phobius"/>
    </source>
</evidence>
<dbReference type="InterPro" id="IPR045671">
    <property type="entry name" value="NtrY-like_N"/>
</dbReference>
<evidence type="ECO:0000256" key="11">
    <source>
        <dbReference type="ARBA" id="ARBA00022989"/>
    </source>
</evidence>
<gene>
    <name evidence="17" type="ORF">FIT94_00515</name>
</gene>
<dbReference type="EC" id="2.7.13.3" evidence="3"/>
<evidence type="ECO:0000256" key="9">
    <source>
        <dbReference type="ARBA" id="ARBA00022777"/>
    </source>
</evidence>
<feature type="domain" description="HAMP" evidence="16">
    <location>
        <begin position="299"/>
        <end position="351"/>
    </location>
</feature>
<evidence type="ECO:0000256" key="8">
    <source>
        <dbReference type="ARBA" id="ARBA00022741"/>
    </source>
</evidence>
<dbReference type="CDD" id="cd06225">
    <property type="entry name" value="HAMP"/>
    <property type="match status" value="1"/>
</dbReference>
<dbReference type="Gene3D" id="6.10.340.10">
    <property type="match status" value="1"/>
</dbReference>
<keyword evidence="9" id="KW-0418">Kinase</keyword>
<dbReference type="Pfam" id="PF00512">
    <property type="entry name" value="HisKA"/>
    <property type="match status" value="1"/>
</dbReference>
<keyword evidence="4" id="KW-1003">Cell membrane</keyword>
<dbReference type="Gene3D" id="3.30.450.20">
    <property type="entry name" value="PAS domain"/>
    <property type="match status" value="1"/>
</dbReference>
<dbReference type="PRINTS" id="PR00344">
    <property type="entry name" value="BCTRLSENSOR"/>
</dbReference>
<keyword evidence="8" id="KW-0547">Nucleotide-binding</keyword>
<dbReference type="InterPro" id="IPR004358">
    <property type="entry name" value="Sig_transdc_His_kin-like_C"/>
</dbReference>
<dbReference type="PROSITE" id="PS50885">
    <property type="entry name" value="HAMP"/>
    <property type="match status" value="1"/>
</dbReference>
<dbReference type="Gene3D" id="1.10.287.130">
    <property type="match status" value="1"/>
</dbReference>
<dbReference type="GO" id="GO:0005886">
    <property type="term" value="C:plasma membrane"/>
    <property type="evidence" value="ECO:0007669"/>
    <property type="project" value="UniProtKB-SubCell"/>
</dbReference>
<dbReference type="Gene3D" id="3.30.565.10">
    <property type="entry name" value="Histidine kinase-like ATPase, C-terminal domain"/>
    <property type="match status" value="1"/>
</dbReference>
<dbReference type="PANTHER" id="PTHR43065:SF10">
    <property type="entry name" value="PEROXIDE STRESS-ACTIVATED HISTIDINE KINASE MAK3"/>
    <property type="match status" value="1"/>
</dbReference>
<evidence type="ECO:0000259" key="16">
    <source>
        <dbReference type="PROSITE" id="PS50885"/>
    </source>
</evidence>
<dbReference type="InterPro" id="IPR003661">
    <property type="entry name" value="HisK_dim/P_dom"/>
</dbReference>
<evidence type="ECO:0000256" key="4">
    <source>
        <dbReference type="ARBA" id="ARBA00022475"/>
    </source>
</evidence>
<feature type="transmembrane region" description="Helical" evidence="14">
    <location>
        <begin position="34"/>
        <end position="53"/>
    </location>
</feature>
<keyword evidence="5" id="KW-0597">Phosphoprotein</keyword>
<reference evidence="17 18" key="1">
    <citation type="journal article" date="2019" name="ISME J.">
        <title>Evolution in action: habitat transition from sediment to the pelagial leads to genome streamlining in Methylophilaceae.</title>
        <authorList>
            <person name="Salcher M."/>
            <person name="Schaefle D."/>
            <person name="Kaspar M."/>
            <person name="Neuenschwander S.M."/>
            <person name="Ghai R."/>
        </authorList>
    </citation>
    <scope>NUCLEOTIDE SEQUENCE [LARGE SCALE GENOMIC DNA]</scope>
    <source>
        <strain evidence="17 18">MMS-RVI-51</strain>
    </source>
</reference>
<evidence type="ECO:0000256" key="1">
    <source>
        <dbReference type="ARBA" id="ARBA00000085"/>
    </source>
</evidence>
<feature type="transmembrane region" description="Helical" evidence="14">
    <location>
        <begin position="273"/>
        <end position="297"/>
    </location>
</feature>
<keyword evidence="10" id="KW-0067">ATP-binding</keyword>
<sequence>MRYLIAIAALVGALLLFLLSKASSSSEFISGSSYTIVLILSGFFILSLIAIIANQIKKLFRNIKKDVMGSRLSMRLVISFTLMAVIPGLIVYLVSVNFLTRSIESWFNVKVESALDGGLKLGQKALDIMLTDLELKAERMALSLSSLPATSQYAALSDLREKTGVQDATIISDQGKIIAVSSNDAESFLPALPTLIQLKQAENNIYGKIEPITNKGLYLRVLAPINGTSVSNERLILQILQPVPSSLSTLAESVQDVFQDYQKLSYSRDSLKLIFSITLTLVLMLAILTAVAIGFLLSRKLSEPLALLAEGTKKIAKGNFKTMLPEKGKDELGVLVRSFNSMTRQLDQATQTSENNQIRLESARSYLETVLAHLSSGVIVINDAMEIKSFNIAASKILQVDLSKNKDQLLTSISNKNKLLKDFVVSIQEEIKTSNRKMQPEIIKQFEIRYEKNNQVLSLQITTLPQNKVNNYVLMIDDITMMIQAQRNAAWSEVARRLAHEIKNPLTPIQLSAERIKHKLGSKLNKDDTEILDKAVSTIVNQVDAMKTMVNEFSEYARAPKLNLESTDINETIIEISHLFENSGIKITTNLLKGLPKIKVDGNMMRQVLINLIQNAQDAMINNTKKPSIKINTNKYKNYLILSIEDNGPGFSEDILKKAFEPYVTTKSHGTGLGLAIVKKIIEEHEGIIVVENIKSGGAHINIQLPISKSK</sequence>
<dbReference type="FunFam" id="1.10.287.130:FF:000107">
    <property type="entry name" value="Sensor histidine kinase YycG"/>
    <property type="match status" value="1"/>
</dbReference>
<dbReference type="InterPro" id="IPR003660">
    <property type="entry name" value="HAMP_dom"/>
</dbReference>
<dbReference type="SMART" id="SM00304">
    <property type="entry name" value="HAMP"/>
    <property type="match status" value="1"/>
</dbReference>
<dbReference type="CDD" id="cd00082">
    <property type="entry name" value="HisKA"/>
    <property type="match status" value="1"/>
</dbReference>
<dbReference type="SUPFAM" id="SSF55874">
    <property type="entry name" value="ATPase domain of HSP90 chaperone/DNA topoisomerase II/histidine kinase"/>
    <property type="match status" value="1"/>
</dbReference>
<dbReference type="InterPro" id="IPR005467">
    <property type="entry name" value="His_kinase_dom"/>
</dbReference>
<dbReference type="InterPro" id="IPR017232">
    <property type="entry name" value="NtrY"/>
</dbReference>
<evidence type="ECO:0000256" key="7">
    <source>
        <dbReference type="ARBA" id="ARBA00022692"/>
    </source>
</evidence>
<dbReference type="InterPro" id="IPR036890">
    <property type="entry name" value="HATPase_C_sf"/>
</dbReference>
<keyword evidence="7 14" id="KW-0812">Transmembrane</keyword>
<dbReference type="SMART" id="SM00387">
    <property type="entry name" value="HATPase_c"/>
    <property type="match status" value="1"/>
</dbReference>
<dbReference type="Pfam" id="PF19312">
    <property type="entry name" value="NtrY_N"/>
    <property type="match status" value="1"/>
</dbReference>
<dbReference type="GO" id="GO:0000155">
    <property type="term" value="F:phosphorelay sensor kinase activity"/>
    <property type="evidence" value="ECO:0007669"/>
    <property type="project" value="InterPro"/>
</dbReference>
<dbReference type="GO" id="GO:0005524">
    <property type="term" value="F:ATP binding"/>
    <property type="evidence" value="ECO:0007669"/>
    <property type="project" value="UniProtKB-KW"/>
</dbReference>
<comment type="catalytic activity">
    <reaction evidence="1">
        <text>ATP + protein L-histidine = ADP + protein N-phospho-L-histidine.</text>
        <dbReference type="EC" id="2.7.13.3"/>
    </reaction>
</comment>
<keyword evidence="13 14" id="KW-0472">Membrane</keyword>
<dbReference type="SMART" id="SM00388">
    <property type="entry name" value="HisKA"/>
    <property type="match status" value="1"/>
</dbReference>
<accession>A0AAX1EXZ8</accession>
<dbReference type="InterPro" id="IPR003594">
    <property type="entry name" value="HATPase_dom"/>
</dbReference>
<dbReference type="SUPFAM" id="SSF158472">
    <property type="entry name" value="HAMP domain-like"/>
    <property type="match status" value="1"/>
</dbReference>
<evidence type="ECO:0000313" key="17">
    <source>
        <dbReference type="EMBL" id="QDC40586.1"/>
    </source>
</evidence>
<evidence type="ECO:0000256" key="13">
    <source>
        <dbReference type="ARBA" id="ARBA00023136"/>
    </source>
</evidence>
<evidence type="ECO:0000256" key="10">
    <source>
        <dbReference type="ARBA" id="ARBA00022840"/>
    </source>
</evidence>
<feature type="domain" description="Histidine kinase" evidence="15">
    <location>
        <begin position="497"/>
        <end position="709"/>
    </location>
</feature>
<dbReference type="KEGG" id="muv:FIT94_00515"/>
<evidence type="ECO:0000256" key="6">
    <source>
        <dbReference type="ARBA" id="ARBA00022679"/>
    </source>
</evidence>
<dbReference type="PIRSF" id="PIRSF037532">
    <property type="entry name" value="STHK_NtrY"/>
    <property type="match status" value="1"/>
</dbReference>
<dbReference type="InterPro" id="IPR036097">
    <property type="entry name" value="HisK_dim/P_sf"/>
</dbReference>
<dbReference type="RefSeq" id="WP_139866705.1">
    <property type="nucleotide sequence ID" value="NZ_CP040949.1"/>
</dbReference>
<evidence type="ECO:0000259" key="15">
    <source>
        <dbReference type="PROSITE" id="PS50109"/>
    </source>
</evidence>